<keyword evidence="10" id="KW-1185">Reference proteome</keyword>
<protein>
    <recommendedName>
        <fullName evidence="8">CWF21 domain-containing protein</fullName>
    </recommendedName>
</protein>
<dbReference type="RefSeq" id="XP_067067681.1">
    <property type="nucleotide sequence ID" value="XM_067213146.1"/>
</dbReference>
<evidence type="ECO:0000256" key="6">
    <source>
        <dbReference type="ARBA" id="ARBA00023242"/>
    </source>
</evidence>
<evidence type="ECO:0000256" key="5">
    <source>
        <dbReference type="ARBA" id="ARBA00023187"/>
    </source>
</evidence>
<feature type="region of interest" description="Disordered" evidence="7">
    <location>
        <begin position="273"/>
        <end position="299"/>
    </location>
</feature>
<dbReference type="AlphaFoldDB" id="A0A1J4MQW5"/>
<evidence type="ECO:0000256" key="7">
    <source>
        <dbReference type="SAM" id="MobiDB-lite"/>
    </source>
</evidence>
<dbReference type="Gene3D" id="6.10.140.420">
    <property type="match status" value="1"/>
</dbReference>
<dbReference type="InterPro" id="IPR051372">
    <property type="entry name" value="CWC21"/>
</dbReference>
<dbReference type="SMART" id="SM01115">
    <property type="entry name" value="cwf21"/>
    <property type="match status" value="1"/>
</dbReference>
<reference evidence="9 10" key="1">
    <citation type="submission" date="2016-10" db="EMBL/GenBank/DDBJ databases">
        <title>Reductive evolution of mitochondrial metabolism and differential evolution of invasion-related proteins in Cryptosporidium.</title>
        <authorList>
            <person name="Liu S."/>
            <person name="Roellig D.M."/>
            <person name="Guo Y."/>
            <person name="Li N."/>
            <person name="Frace M.A."/>
            <person name="Tang K."/>
            <person name="Zhang L."/>
            <person name="Feng Y."/>
            <person name="Xiao L."/>
        </authorList>
    </citation>
    <scope>NUCLEOTIDE SEQUENCE [LARGE SCALE GENOMIC DNA]</scope>
    <source>
        <strain evidence="9">30847</strain>
    </source>
</reference>
<evidence type="ECO:0000313" key="10">
    <source>
        <dbReference type="Proteomes" id="UP000186804"/>
    </source>
</evidence>
<dbReference type="GeneID" id="92367103"/>
<feature type="compositionally biased region" description="Polar residues" evidence="7">
    <location>
        <begin position="190"/>
        <end position="200"/>
    </location>
</feature>
<dbReference type="VEuPathDB" id="CryptoDB:cand_029190"/>
<organism evidence="9 10">
    <name type="scientific">Cryptosporidium andersoni</name>
    <dbReference type="NCBI Taxonomy" id="117008"/>
    <lineage>
        <taxon>Eukaryota</taxon>
        <taxon>Sar</taxon>
        <taxon>Alveolata</taxon>
        <taxon>Apicomplexa</taxon>
        <taxon>Conoidasida</taxon>
        <taxon>Coccidia</taxon>
        <taxon>Eucoccidiorida</taxon>
        <taxon>Eimeriorina</taxon>
        <taxon>Cryptosporidiidae</taxon>
        <taxon>Cryptosporidium</taxon>
    </lineage>
</organism>
<keyword evidence="6" id="KW-0539">Nucleus</keyword>
<dbReference type="GO" id="GO:0006397">
    <property type="term" value="P:mRNA processing"/>
    <property type="evidence" value="ECO:0007669"/>
    <property type="project" value="UniProtKB-KW"/>
</dbReference>
<feature type="domain" description="CWF21" evidence="8">
    <location>
        <begin position="52"/>
        <end position="97"/>
    </location>
</feature>
<evidence type="ECO:0000256" key="3">
    <source>
        <dbReference type="ARBA" id="ARBA00022664"/>
    </source>
</evidence>
<sequence length="299" mass="35052">MYNGIGLATARGSGTSGYIQKNLSFYKPRSNFERNNNFLTTNLSIKPDPDLLEHQRLRQIELEVVLYLEKLSAEGLTGEELENKVSQKRNELMKKFNNSAHVDCKDINEIVNLDTHQQAYIKEQELHKFREALKINEDGSLRNNLFGKKRNDNKKSDKCDIEIVKPFKYSSDKQNKKGRHLKCYDYSPRDTVTNSNSNEQHYTKSRKRSNYGSYYNYNATNGNMEGVGINNDSESSCGYTAPDSYSRNENRRGHKRRNIYNLYSDHYKSISHMRRHRYRRRRSRSPSTVSRYRSLSRSL</sequence>
<dbReference type="InterPro" id="IPR013170">
    <property type="entry name" value="mRNA_splic_Cwf21_dom"/>
</dbReference>
<evidence type="ECO:0000259" key="8">
    <source>
        <dbReference type="SMART" id="SM01115"/>
    </source>
</evidence>
<dbReference type="Proteomes" id="UP000186804">
    <property type="component" value="Unassembled WGS sequence"/>
</dbReference>
<feature type="region of interest" description="Disordered" evidence="7">
    <location>
        <begin position="238"/>
        <end position="257"/>
    </location>
</feature>
<evidence type="ECO:0000256" key="2">
    <source>
        <dbReference type="ARBA" id="ARBA00005954"/>
    </source>
</evidence>
<feature type="region of interest" description="Disordered" evidence="7">
    <location>
        <begin position="180"/>
        <end position="212"/>
    </location>
</feature>
<accession>A0A1J4MQW5</accession>
<gene>
    <name evidence="9" type="ORF">cand_029190</name>
</gene>
<comment type="similarity">
    <text evidence="2">Belongs to the CWC21 family.</text>
</comment>
<keyword evidence="4" id="KW-0747">Spliceosome</keyword>
<comment type="subcellular location">
    <subcellularLocation>
        <location evidence="1">Nucleus</location>
    </subcellularLocation>
</comment>
<dbReference type="GO" id="GO:0008380">
    <property type="term" value="P:RNA splicing"/>
    <property type="evidence" value="ECO:0007669"/>
    <property type="project" value="UniProtKB-KW"/>
</dbReference>
<dbReference type="OrthoDB" id="10267305at2759"/>
<dbReference type="PANTHER" id="PTHR36562:SF5">
    <property type="entry name" value="SERINE_ARGININE REPETITIVE MATRIX 2"/>
    <property type="match status" value="1"/>
</dbReference>
<keyword evidence="5" id="KW-0508">mRNA splicing</keyword>
<dbReference type="CDD" id="cd21372">
    <property type="entry name" value="cwf21_CWC21-like"/>
    <property type="match status" value="1"/>
</dbReference>
<evidence type="ECO:0000256" key="4">
    <source>
        <dbReference type="ARBA" id="ARBA00022728"/>
    </source>
</evidence>
<evidence type="ECO:0000313" key="9">
    <source>
        <dbReference type="EMBL" id="OII75835.1"/>
    </source>
</evidence>
<dbReference type="GO" id="GO:0005681">
    <property type="term" value="C:spliceosomal complex"/>
    <property type="evidence" value="ECO:0007669"/>
    <property type="project" value="UniProtKB-KW"/>
</dbReference>
<dbReference type="PANTHER" id="PTHR36562">
    <property type="entry name" value="SERINE/ARGININE REPETITIVE MATRIX 2"/>
    <property type="match status" value="1"/>
</dbReference>
<dbReference type="Pfam" id="PF08312">
    <property type="entry name" value="cwf21"/>
    <property type="match status" value="1"/>
</dbReference>
<feature type="compositionally biased region" description="Basic residues" evidence="7">
    <location>
        <begin position="273"/>
        <end position="284"/>
    </location>
</feature>
<name>A0A1J4MQW5_9CRYT</name>
<comment type="caution">
    <text evidence="9">The sequence shown here is derived from an EMBL/GenBank/DDBJ whole genome shotgun (WGS) entry which is preliminary data.</text>
</comment>
<dbReference type="EMBL" id="LRBS01000080">
    <property type="protein sequence ID" value="OII75835.1"/>
    <property type="molecule type" value="Genomic_DNA"/>
</dbReference>
<evidence type="ECO:0000256" key="1">
    <source>
        <dbReference type="ARBA" id="ARBA00004123"/>
    </source>
</evidence>
<keyword evidence="3" id="KW-0507">mRNA processing</keyword>
<proteinExistence type="inferred from homology"/>